<comment type="caution">
    <text evidence="2">The sequence shown here is derived from an EMBL/GenBank/DDBJ whole genome shotgun (WGS) entry which is preliminary data.</text>
</comment>
<dbReference type="PANTHER" id="PTHR46082:SF6">
    <property type="entry name" value="AAA+ ATPASE DOMAIN-CONTAINING PROTEIN-RELATED"/>
    <property type="match status" value="1"/>
</dbReference>
<organism evidence="2 3">
    <name type="scientific">Tetraparma gracilis</name>
    <dbReference type="NCBI Taxonomy" id="2962635"/>
    <lineage>
        <taxon>Eukaryota</taxon>
        <taxon>Sar</taxon>
        <taxon>Stramenopiles</taxon>
        <taxon>Ochrophyta</taxon>
        <taxon>Bolidophyceae</taxon>
        <taxon>Parmales</taxon>
        <taxon>Triparmaceae</taxon>
        <taxon>Tetraparma</taxon>
    </lineage>
</organism>
<evidence type="ECO:0000313" key="3">
    <source>
        <dbReference type="Proteomes" id="UP001165060"/>
    </source>
</evidence>
<proteinExistence type="predicted"/>
<sequence>MVMAGTSQAALLSELTTLLGADLVKALPLRTEAECALNAPASIVDIARVSVAVSTSEELSRILSLILNAPTIKVLRLVNSFASENPYRFCSLSASLGEGAHVCEIQLHLAQLLALRNEAHEDFFQTTLPLSPGEQQLYLDAFQDLSLNAYNLADTIPSQISSILSSSSIPNLRALTLLASPPFLSSGKLLLVASIKLAAPLLARAKRHHPRKQEDMLDFYTALRLRGLAYKMLKNYYRAVEYYERAYLGRKQLLGAGDPSTLDALADMAALEQDRGQQGKADEMWRAVLAGREAALGKEHGDTLDAAAWMARGAEVRGEWGEAVTLWGRVRDGRIAAGGAGHEEASLMAGALLAAGRGGEAAGGARKAVEELARTRGRRHADTAAAAARLGRVLERGGQGREALAYYDVALAGMREGDAERGAVEGWRDALADPGAKERAPAPTGDRRIDRRGTVRAATR</sequence>
<evidence type="ECO:0000256" key="1">
    <source>
        <dbReference type="SAM" id="MobiDB-lite"/>
    </source>
</evidence>
<dbReference type="InterPro" id="IPR053137">
    <property type="entry name" value="NLR-like"/>
</dbReference>
<dbReference type="SUPFAM" id="SSF48452">
    <property type="entry name" value="TPR-like"/>
    <property type="match status" value="1"/>
</dbReference>
<gene>
    <name evidence="2" type="ORF">TeGR_g10750</name>
</gene>
<protein>
    <submittedName>
        <fullName evidence="2">Uncharacterized protein</fullName>
    </submittedName>
</protein>
<dbReference type="PANTHER" id="PTHR46082">
    <property type="entry name" value="ATP/GTP-BINDING PROTEIN-RELATED"/>
    <property type="match status" value="1"/>
</dbReference>
<dbReference type="Gene3D" id="1.25.40.10">
    <property type="entry name" value="Tetratricopeptide repeat domain"/>
    <property type="match status" value="2"/>
</dbReference>
<name>A0ABQ6MIZ0_9STRA</name>
<evidence type="ECO:0000313" key="2">
    <source>
        <dbReference type="EMBL" id="GMI26736.1"/>
    </source>
</evidence>
<dbReference type="InterPro" id="IPR011990">
    <property type="entry name" value="TPR-like_helical_dom_sf"/>
</dbReference>
<feature type="region of interest" description="Disordered" evidence="1">
    <location>
        <begin position="428"/>
        <end position="460"/>
    </location>
</feature>
<dbReference type="Pfam" id="PF13374">
    <property type="entry name" value="TPR_10"/>
    <property type="match status" value="2"/>
</dbReference>
<accession>A0ABQ6MIZ0</accession>
<dbReference type="EMBL" id="BRYB01000273">
    <property type="protein sequence ID" value="GMI26736.1"/>
    <property type="molecule type" value="Genomic_DNA"/>
</dbReference>
<reference evidence="2 3" key="1">
    <citation type="journal article" date="2023" name="Commun. Biol.">
        <title>Genome analysis of Parmales, the sister group of diatoms, reveals the evolutionary specialization of diatoms from phago-mixotrophs to photoautotrophs.</title>
        <authorList>
            <person name="Ban H."/>
            <person name="Sato S."/>
            <person name="Yoshikawa S."/>
            <person name="Yamada K."/>
            <person name="Nakamura Y."/>
            <person name="Ichinomiya M."/>
            <person name="Sato N."/>
            <person name="Blanc-Mathieu R."/>
            <person name="Endo H."/>
            <person name="Kuwata A."/>
            <person name="Ogata H."/>
        </authorList>
    </citation>
    <scope>NUCLEOTIDE SEQUENCE [LARGE SCALE GENOMIC DNA]</scope>
</reference>
<keyword evidence="3" id="KW-1185">Reference proteome</keyword>
<feature type="compositionally biased region" description="Basic and acidic residues" evidence="1">
    <location>
        <begin position="428"/>
        <end position="453"/>
    </location>
</feature>
<dbReference type="Proteomes" id="UP001165060">
    <property type="component" value="Unassembled WGS sequence"/>
</dbReference>